<evidence type="ECO:0000256" key="1">
    <source>
        <dbReference type="SAM" id="MobiDB-lite"/>
    </source>
</evidence>
<reference evidence="2 3" key="1">
    <citation type="journal article" date="2020" name="BMC Genomics">
        <title>Intraspecific diversification of the crop wild relative Brassica cretica Lam. using demographic model selection.</title>
        <authorList>
            <person name="Kioukis A."/>
            <person name="Michalopoulou V.A."/>
            <person name="Briers L."/>
            <person name="Pirintsos S."/>
            <person name="Studholme D.J."/>
            <person name="Pavlidis P."/>
            <person name="Sarris P.F."/>
        </authorList>
    </citation>
    <scope>NUCLEOTIDE SEQUENCE [LARGE SCALE GENOMIC DNA]</scope>
    <source>
        <strain evidence="3">cv. PFS-1207/04</strain>
    </source>
</reference>
<protein>
    <submittedName>
        <fullName evidence="2">Uncharacterized protein</fullName>
    </submittedName>
</protein>
<gene>
    <name evidence="2" type="ORF">DY000_02060009</name>
</gene>
<keyword evidence="3" id="KW-1185">Reference proteome</keyword>
<feature type="region of interest" description="Disordered" evidence="1">
    <location>
        <begin position="29"/>
        <end position="48"/>
    </location>
</feature>
<dbReference type="EMBL" id="QGKV02001556">
    <property type="protein sequence ID" value="KAF3519377.1"/>
    <property type="molecule type" value="Genomic_DNA"/>
</dbReference>
<sequence>MASAEEDGNSAPARTCSFSAWRRTSLSRKERWSATQAGASTGEVGIGPREVASPISTSELLLSPWEEDMLKAKDLELERFWRFEDGKLCGGNTRHRTGARKRSLRNDRTRVPLGRYVATELFRNIATTLVNAFSSTLRCYLPKTVANPFHVSRHSKSSINVYRQKRKSANRPRSQYIRSPRREAWEDFLRANLALRAIRQLSVFVIRAATQLGLAVLGLLELGISPTALEPRLIPCWQKRKSANRPRSQYIRSPRREAWEDFLRANLALRAIRQLSVFVIRAATQLGLAVLGLLELGISSTALEPRLIPCCKRSYANSE</sequence>
<name>A0ABQ7AZA9_BRACR</name>
<evidence type="ECO:0000313" key="2">
    <source>
        <dbReference type="EMBL" id="KAF3519377.1"/>
    </source>
</evidence>
<accession>A0ABQ7AZA9</accession>
<evidence type="ECO:0000313" key="3">
    <source>
        <dbReference type="Proteomes" id="UP000266723"/>
    </source>
</evidence>
<comment type="caution">
    <text evidence="2">The sequence shown here is derived from an EMBL/GenBank/DDBJ whole genome shotgun (WGS) entry which is preliminary data.</text>
</comment>
<organism evidence="2 3">
    <name type="scientific">Brassica cretica</name>
    <name type="common">Mustard</name>
    <dbReference type="NCBI Taxonomy" id="69181"/>
    <lineage>
        <taxon>Eukaryota</taxon>
        <taxon>Viridiplantae</taxon>
        <taxon>Streptophyta</taxon>
        <taxon>Embryophyta</taxon>
        <taxon>Tracheophyta</taxon>
        <taxon>Spermatophyta</taxon>
        <taxon>Magnoliopsida</taxon>
        <taxon>eudicotyledons</taxon>
        <taxon>Gunneridae</taxon>
        <taxon>Pentapetalae</taxon>
        <taxon>rosids</taxon>
        <taxon>malvids</taxon>
        <taxon>Brassicales</taxon>
        <taxon>Brassicaceae</taxon>
        <taxon>Brassiceae</taxon>
        <taxon>Brassica</taxon>
    </lineage>
</organism>
<dbReference type="Proteomes" id="UP000266723">
    <property type="component" value="Unassembled WGS sequence"/>
</dbReference>
<proteinExistence type="predicted"/>